<evidence type="ECO:0000256" key="2">
    <source>
        <dbReference type="ARBA" id="ARBA00022729"/>
    </source>
</evidence>
<gene>
    <name evidence="4" type="ORF">BINO364_LOCUS14024</name>
</gene>
<accession>A0A8J9UZC6</accession>
<evidence type="ECO:0000256" key="1">
    <source>
        <dbReference type="ARBA" id="ARBA00022460"/>
    </source>
</evidence>
<dbReference type="Proteomes" id="UP000838878">
    <property type="component" value="Chromosome 7"/>
</dbReference>
<dbReference type="GO" id="GO:0031012">
    <property type="term" value="C:extracellular matrix"/>
    <property type="evidence" value="ECO:0007669"/>
    <property type="project" value="TreeGrafter"/>
</dbReference>
<dbReference type="InterPro" id="IPR031311">
    <property type="entry name" value="CHIT_BIND_RR_consensus"/>
</dbReference>
<dbReference type="PANTHER" id="PTHR12236:SF95">
    <property type="entry name" value="CUTICULAR PROTEIN 76BD, ISOFORM C-RELATED"/>
    <property type="match status" value="1"/>
</dbReference>
<sequence>MFSKIVAFGALIAAANAGLLHGHASAISSQSIIRHDEGHYAAPIAYSAHLAHAAPLAYAPVAYAAPAAHYEHEEYAHPKYDFAYSVADPHTGDHKSQHESRDGDAVHGYYSLVQPDGSVRKVEYSADDHTGFNAVVHNTAPIHVAAAPAYHY</sequence>
<keyword evidence="1" id="KW-0193">Cuticle</keyword>
<keyword evidence="5" id="KW-1185">Reference proteome</keyword>
<dbReference type="InterPro" id="IPR000618">
    <property type="entry name" value="Insect_cuticle"/>
</dbReference>
<feature type="signal peptide" evidence="3">
    <location>
        <begin position="1"/>
        <end position="17"/>
    </location>
</feature>
<feature type="chain" id="PRO_5035446660" description="Cuticle protein" evidence="3">
    <location>
        <begin position="18"/>
        <end position="152"/>
    </location>
</feature>
<evidence type="ECO:0000256" key="3">
    <source>
        <dbReference type="SAM" id="SignalP"/>
    </source>
</evidence>
<feature type="non-terminal residue" evidence="4">
    <location>
        <position position="152"/>
    </location>
</feature>
<keyword evidence="2 3" id="KW-0732">Signal</keyword>
<dbReference type="PRINTS" id="PR00947">
    <property type="entry name" value="CUTICLE"/>
</dbReference>
<dbReference type="GO" id="GO:0042302">
    <property type="term" value="F:structural constituent of cuticle"/>
    <property type="evidence" value="ECO:0007669"/>
    <property type="project" value="UniProtKB-KW"/>
</dbReference>
<dbReference type="PROSITE" id="PS00233">
    <property type="entry name" value="CHIT_BIND_RR_1"/>
    <property type="match status" value="1"/>
</dbReference>
<dbReference type="AlphaFoldDB" id="A0A8J9UZC6"/>
<dbReference type="Pfam" id="PF00379">
    <property type="entry name" value="Chitin_bind_4"/>
    <property type="match status" value="1"/>
</dbReference>
<organism evidence="4 5">
    <name type="scientific">Brenthis ino</name>
    <name type="common">lesser marbled fritillary</name>
    <dbReference type="NCBI Taxonomy" id="405034"/>
    <lineage>
        <taxon>Eukaryota</taxon>
        <taxon>Metazoa</taxon>
        <taxon>Ecdysozoa</taxon>
        <taxon>Arthropoda</taxon>
        <taxon>Hexapoda</taxon>
        <taxon>Insecta</taxon>
        <taxon>Pterygota</taxon>
        <taxon>Neoptera</taxon>
        <taxon>Endopterygota</taxon>
        <taxon>Lepidoptera</taxon>
        <taxon>Glossata</taxon>
        <taxon>Ditrysia</taxon>
        <taxon>Papilionoidea</taxon>
        <taxon>Nymphalidae</taxon>
        <taxon>Heliconiinae</taxon>
        <taxon>Argynnini</taxon>
        <taxon>Brenthis</taxon>
    </lineage>
</organism>
<proteinExistence type="predicted"/>
<dbReference type="EMBL" id="OV170227">
    <property type="protein sequence ID" value="CAH0728853.1"/>
    <property type="molecule type" value="Genomic_DNA"/>
</dbReference>
<reference evidence="4" key="1">
    <citation type="submission" date="2021-12" db="EMBL/GenBank/DDBJ databases">
        <authorList>
            <person name="Martin H S."/>
        </authorList>
    </citation>
    <scope>NUCLEOTIDE SEQUENCE</scope>
</reference>
<protein>
    <recommendedName>
        <fullName evidence="6">Cuticle protein</fullName>
    </recommendedName>
</protein>
<evidence type="ECO:0000313" key="4">
    <source>
        <dbReference type="EMBL" id="CAH0728853.1"/>
    </source>
</evidence>
<name>A0A8J9UZC6_9NEOP</name>
<dbReference type="PANTHER" id="PTHR12236">
    <property type="entry name" value="STRUCTURAL CONTITUENT OF CUTICLE"/>
    <property type="match status" value="1"/>
</dbReference>
<dbReference type="GO" id="GO:0005615">
    <property type="term" value="C:extracellular space"/>
    <property type="evidence" value="ECO:0007669"/>
    <property type="project" value="TreeGrafter"/>
</dbReference>
<evidence type="ECO:0008006" key="6">
    <source>
        <dbReference type="Google" id="ProtNLM"/>
    </source>
</evidence>
<dbReference type="InterPro" id="IPR051217">
    <property type="entry name" value="Insect_Cuticle_Struc_Prot"/>
</dbReference>
<dbReference type="OrthoDB" id="7427568at2759"/>
<evidence type="ECO:0000313" key="5">
    <source>
        <dbReference type="Proteomes" id="UP000838878"/>
    </source>
</evidence>